<dbReference type="RefSeq" id="WP_298404204.1">
    <property type="nucleotide sequence ID" value="NZ_JBFSHR010000140.1"/>
</dbReference>
<name>A0ABV3Y5X5_9ACTN</name>
<gene>
    <name evidence="1" type="ORF">AB6A68_14180</name>
</gene>
<dbReference type="EMBL" id="JBFSHR010000140">
    <property type="protein sequence ID" value="MEX6430962.1"/>
    <property type="molecule type" value="Genomic_DNA"/>
</dbReference>
<proteinExistence type="predicted"/>
<comment type="caution">
    <text evidence="1">The sequence shown here is derived from an EMBL/GenBank/DDBJ whole genome shotgun (WGS) entry which is preliminary data.</text>
</comment>
<dbReference type="Proteomes" id="UP001560267">
    <property type="component" value="Unassembled WGS sequence"/>
</dbReference>
<organism evidence="1 2">
    <name type="scientific">Ferrimicrobium acidiphilum</name>
    <dbReference type="NCBI Taxonomy" id="121039"/>
    <lineage>
        <taxon>Bacteria</taxon>
        <taxon>Bacillati</taxon>
        <taxon>Actinomycetota</taxon>
        <taxon>Acidimicrobiia</taxon>
        <taxon>Acidimicrobiales</taxon>
        <taxon>Acidimicrobiaceae</taxon>
        <taxon>Ferrimicrobium</taxon>
    </lineage>
</organism>
<evidence type="ECO:0000313" key="1">
    <source>
        <dbReference type="EMBL" id="MEX6430962.1"/>
    </source>
</evidence>
<evidence type="ECO:0000313" key="2">
    <source>
        <dbReference type="Proteomes" id="UP001560267"/>
    </source>
</evidence>
<accession>A0ABV3Y5X5</accession>
<protein>
    <submittedName>
        <fullName evidence="1">Uncharacterized protein</fullName>
    </submittedName>
</protein>
<sequence>MKAAGVYPEGVNVHLVDQAAFDAVDTWVRHIESVIATGDVKAKIHRRYRGEELQRRYAYTCLKRYGWIGEILQGNVPGIESNALAGLGEQERDQVACYLHRVLRKALSKHENPRAHAERSMSLDDTLYTTFTNRAIPAI</sequence>
<reference evidence="1 2" key="1">
    <citation type="submission" date="2024-07" db="EMBL/GenBank/DDBJ databases">
        <title>Draft Genome Sequence of Ferrimicrobium acidiphilum Strain YE2023, Isolated from a Pulp of Bioleach Reactor.</title>
        <authorList>
            <person name="Elkina Y.A."/>
            <person name="Bulaeva A.G."/>
            <person name="Beletsky A.V."/>
            <person name="Mardanov A.V."/>
        </authorList>
    </citation>
    <scope>NUCLEOTIDE SEQUENCE [LARGE SCALE GENOMIC DNA]</scope>
    <source>
        <strain evidence="1 2">YE2023</strain>
    </source>
</reference>
<keyword evidence="2" id="KW-1185">Reference proteome</keyword>